<proteinExistence type="predicted"/>
<protein>
    <submittedName>
        <fullName evidence="1">Uncharacterized protein</fullName>
    </submittedName>
</protein>
<evidence type="ECO:0000313" key="1">
    <source>
        <dbReference type="EMBL" id="CAG6610517.1"/>
    </source>
</evidence>
<dbReference type="EMBL" id="HBUF01018656">
    <property type="protein sequence ID" value="CAG6610517.1"/>
    <property type="molecule type" value="Transcribed_RNA"/>
</dbReference>
<accession>A0A8D8LR79</accession>
<name>A0A8D8LR79_9HEMI</name>
<reference evidence="1" key="1">
    <citation type="submission" date="2021-05" db="EMBL/GenBank/DDBJ databases">
        <authorList>
            <person name="Alioto T."/>
            <person name="Alioto T."/>
            <person name="Gomez Garrido J."/>
        </authorList>
    </citation>
    <scope>NUCLEOTIDE SEQUENCE</scope>
</reference>
<dbReference type="EMBL" id="HBUF01018655">
    <property type="protein sequence ID" value="CAG6610515.1"/>
    <property type="molecule type" value="Transcribed_RNA"/>
</dbReference>
<sequence length="102" mass="12113">MYHIILLSISSKYNFHLENCQLDIFERLSCFSYRWGNKIHKFPYHCSPRALEVFQLCVFPFVFVCFHSECIQDGPGPWSYKLQNFELCAFTVLTHITHILFG</sequence>
<dbReference type="AlphaFoldDB" id="A0A8D8LR79"/>
<organism evidence="1">
    <name type="scientific">Cacopsylla melanoneura</name>
    <dbReference type="NCBI Taxonomy" id="428564"/>
    <lineage>
        <taxon>Eukaryota</taxon>
        <taxon>Metazoa</taxon>
        <taxon>Ecdysozoa</taxon>
        <taxon>Arthropoda</taxon>
        <taxon>Hexapoda</taxon>
        <taxon>Insecta</taxon>
        <taxon>Pterygota</taxon>
        <taxon>Neoptera</taxon>
        <taxon>Paraneoptera</taxon>
        <taxon>Hemiptera</taxon>
        <taxon>Sternorrhyncha</taxon>
        <taxon>Psylloidea</taxon>
        <taxon>Psyllidae</taxon>
        <taxon>Psyllinae</taxon>
        <taxon>Cacopsylla</taxon>
    </lineage>
</organism>